<proteinExistence type="predicted"/>
<evidence type="ECO:0000313" key="2">
    <source>
        <dbReference type="Proteomes" id="UP000054621"/>
    </source>
</evidence>
<dbReference type="Proteomes" id="UP000054621">
    <property type="component" value="Unassembled WGS sequence"/>
</dbReference>
<comment type="caution">
    <text evidence="1">The sequence shown here is derived from an EMBL/GenBank/DDBJ whole genome shotgun (WGS) entry which is preliminary data.</text>
</comment>
<dbReference type="OrthoDB" id="5640271at2"/>
<organism evidence="1 2">
    <name type="scientific">Legionella sainthelensi</name>
    <dbReference type="NCBI Taxonomy" id="28087"/>
    <lineage>
        <taxon>Bacteria</taxon>
        <taxon>Pseudomonadati</taxon>
        <taxon>Pseudomonadota</taxon>
        <taxon>Gammaproteobacteria</taxon>
        <taxon>Legionellales</taxon>
        <taxon>Legionellaceae</taxon>
        <taxon>Legionella</taxon>
    </lineage>
</organism>
<protein>
    <submittedName>
        <fullName evidence="1">Uncharacterized protein</fullName>
    </submittedName>
</protein>
<evidence type="ECO:0000313" key="1">
    <source>
        <dbReference type="EMBL" id="KTD60395.1"/>
    </source>
</evidence>
<dbReference type="RefSeq" id="WP_027271679.1">
    <property type="nucleotide sequence ID" value="NZ_CAAAJE010000021.1"/>
</dbReference>
<dbReference type="AlphaFoldDB" id="A0A0W0YU76"/>
<reference evidence="1 2" key="1">
    <citation type="submission" date="2015-11" db="EMBL/GenBank/DDBJ databases">
        <title>Genomic analysis of 38 Legionella species identifies large and diverse effector repertoires.</title>
        <authorList>
            <person name="Burstein D."/>
            <person name="Amaro F."/>
            <person name="Zusman T."/>
            <person name="Lifshitz Z."/>
            <person name="Cohen O."/>
            <person name="Gilbert J.A."/>
            <person name="Pupko T."/>
            <person name="Shuman H.A."/>
            <person name="Segal G."/>
        </authorList>
    </citation>
    <scope>NUCLEOTIDE SEQUENCE [LARGE SCALE GENOMIC DNA]</scope>
    <source>
        <strain evidence="1 2">Mt.St.Helens-4</strain>
    </source>
</reference>
<gene>
    <name evidence="1" type="ORF">Lsai_0145</name>
</gene>
<dbReference type="PATRIC" id="fig|28087.4.peg.155"/>
<dbReference type="EMBL" id="LNYV01000002">
    <property type="protein sequence ID" value="KTD60395.1"/>
    <property type="molecule type" value="Genomic_DNA"/>
</dbReference>
<sequence>MEQGILDIGELTILELKTIFAKIKNSETNLPAWELMIDTVAVGNNAKMRNDHPLLKRHIPTSITNATEHNSPYIHAMDPYFFHSYLMTVACTNYPYLAQCIIEKFCKSAFKLNKIETSLGYENTSDGYPNIEEIPQSKRSVMHTLERQTSTYNKVAKHIVNSEHILQ</sequence>
<name>A0A0W0YU76_9GAMM</name>
<accession>A0A0W0YU76</accession>